<reference evidence="3 4" key="1">
    <citation type="journal article" date="2014" name="Nature">
        <title>Sequential evolution of bacterial morphology by co-option of a developmental regulator.</title>
        <authorList>
            <person name="Jiang C."/>
            <person name="Brown P.J."/>
            <person name="Ducret A."/>
            <person name="Brun Y.V."/>
        </authorList>
    </citation>
    <scope>NUCLEOTIDE SEQUENCE [LARGE SCALE GENOMIC DNA]</scope>
    <source>
        <strain evidence="3 4">DSM 16100</strain>
    </source>
</reference>
<dbReference type="InterPro" id="IPR011990">
    <property type="entry name" value="TPR-like_helical_dom_sf"/>
</dbReference>
<dbReference type="RefSeq" id="WP_018082956.1">
    <property type="nucleotide sequence ID" value="NZ_AQWM01000021.1"/>
</dbReference>
<comment type="caution">
    <text evidence="3">The sequence shown here is derived from an EMBL/GenBank/DDBJ whole genome shotgun (WGS) entry which is preliminary data.</text>
</comment>
<dbReference type="SUPFAM" id="SSF81901">
    <property type="entry name" value="HCP-like"/>
    <property type="match status" value="1"/>
</dbReference>
<keyword evidence="2" id="KW-0677">Repeat</keyword>
<protein>
    <recommendedName>
        <fullName evidence="5">Beta-lactamase</fullName>
    </recommendedName>
</protein>
<dbReference type="Proteomes" id="UP000017837">
    <property type="component" value="Unassembled WGS sequence"/>
</dbReference>
<accession>V4PQ52</accession>
<dbReference type="PATRIC" id="fig|1121022.4.peg.2818"/>
<dbReference type="PANTHER" id="PTHR13891:SF1">
    <property type="entry name" value="CYTOCHROME C OXIDASE ASSEMBLY FACTOR 7"/>
    <property type="match status" value="1"/>
</dbReference>
<keyword evidence="4" id="KW-1185">Reference proteome</keyword>
<evidence type="ECO:0000256" key="1">
    <source>
        <dbReference type="ARBA" id="ARBA00008486"/>
    </source>
</evidence>
<dbReference type="InterPro" id="IPR006597">
    <property type="entry name" value="Sel1-like"/>
</dbReference>
<dbReference type="AlphaFoldDB" id="V4PQ52"/>
<dbReference type="Gene3D" id="1.25.40.10">
    <property type="entry name" value="Tetratricopeptide repeat domain"/>
    <property type="match status" value="1"/>
</dbReference>
<dbReference type="PANTHER" id="PTHR13891">
    <property type="entry name" value="CYTOCHROME C OXIDASE ASSEMBLY FACTOR 7"/>
    <property type="match status" value="1"/>
</dbReference>
<sequence>MYSGGVGVARNVNLTLQFYDRSCKLKTAPACLALGTMYEIGTGTKPDLKKAAGYYQMACNNGNAIACQMTSGHPAPASAAPPQKATRR</sequence>
<dbReference type="EMBL" id="AWGB01000029">
    <property type="protein sequence ID" value="ESQ89459.1"/>
    <property type="molecule type" value="Genomic_DNA"/>
</dbReference>
<evidence type="ECO:0000313" key="3">
    <source>
        <dbReference type="EMBL" id="ESQ89459.1"/>
    </source>
</evidence>
<evidence type="ECO:0000256" key="2">
    <source>
        <dbReference type="ARBA" id="ARBA00022737"/>
    </source>
</evidence>
<gene>
    <name evidence="3" type="ORF">ABENE_13855</name>
</gene>
<dbReference type="Pfam" id="PF08238">
    <property type="entry name" value="Sel1"/>
    <property type="match status" value="2"/>
</dbReference>
<organism evidence="3 4">
    <name type="scientific">Asticcacaulis benevestitus DSM 16100 = ATCC BAA-896</name>
    <dbReference type="NCBI Taxonomy" id="1121022"/>
    <lineage>
        <taxon>Bacteria</taxon>
        <taxon>Pseudomonadati</taxon>
        <taxon>Pseudomonadota</taxon>
        <taxon>Alphaproteobacteria</taxon>
        <taxon>Caulobacterales</taxon>
        <taxon>Caulobacteraceae</taxon>
        <taxon>Asticcacaulis</taxon>
    </lineage>
</organism>
<dbReference type="InterPro" id="IPR040239">
    <property type="entry name" value="HcpB-like"/>
</dbReference>
<proteinExistence type="inferred from homology"/>
<dbReference type="SMART" id="SM00671">
    <property type="entry name" value="SEL1"/>
    <property type="match status" value="1"/>
</dbReference>
<comment type="similarity">
    <text evidence="1">Belongs to the hcp beta-lactamase family.</text>
</comment>
<evidence type="ECO:0000313" key="4">
    <source>
        <dbReference type="Proteomes" id="UP000017837"/>
    </source>
</evidence>
<name>V4PQ52_9CAUL</name>
<evidence type="ECO:0008006" key="5">
    <source>
        <dbReference type="Google" id="ProtNLM"/>
    </source>
</evidence>